<dbReference type="NCBIfam" id="TIGR00619">
    <property type="entry name" value="sbcd"/>
    <property type="match status" value="1"/>
</dbReference>
<dbReference type="InterPro" id="IPR050535">
    <property type="entry name" value="DNA_Repair-Maintenance_Comp"/>
</dbReference>
<reference evidence="10 11" key="1">
    <citation type="submission" date="2019-08" db="EMBL/GenBank/DDBJ databases">
        <title>In-depth cultivation of the pig gut microbiome towards novel bacterial diversity and tailored functional studies.</title>
        <authorList>
            <person name="Wylensek D."/>
            <person name="Hitch T.C.A."/>
            <person name="Clavel T."/>
        </authorList>
    </citation>
    <scope>NUCLEOTIDE SEQUENCE [LARGE SCALE GENOMIC DNA]</scope>
    <source>
        <strain evidence="10 11">68-1-5</strain>
    </source>
</reference>
<keyword evidence="7" id="KW-0235">DNA replication</keyword>
<evidence type="ECO:0000256" key="7">
    <source>
        <dbReference type="RuleBase" id="RU363069"/>
    </source>
</evidence>
<dbReference type="InterPro" id="IPR029052">
    <property type="entry name" value="Metallo-depent_PP-like"/>
</dbReference>
<evidence type="ECO:0000256" key="6">
    <source>
        <dbReference type="ARBA" id="ARBA00022839"/>
    </source>
</evidence>
<dbReference type="Pfam" id="PF12320">
    <property type="entry name" value="SbcD_C"/>
    <property type="match status" value="1"/>
</dbReference>
<dbReference type="InterPro" id="IPR004843">
    <property type="entry name" value="Calcineurin-like_PHP"/>
</dbReference>
<keyword evidence="5 7" id="KW-0378">Hydrolase</keyword>
<keyword evidence="7" id="KW-0255">Endonuclease</keyword>
<evidence type="ECO:0000256" key="3">
    <source>
        <dbReference type="ARBA" id="ARBA00013365"/>
    </source>
</evidence>
<dbReference type="InterPro" id="IPR026843">
    <property type="entry name" value="SbcD_C"/>
</dbReference>
<comment type="caution">
    <text evidence="10">The sequence shown here is derived from an EMBL/GenBank/DDBJ whole genome shotgun (WGS) entry which is preliminary data.</text>
</comment>
<comment type="similarity">
    <text evidence="1 7">Belongs to the SbcD family.</text>
</comment>
<keyword evidence="7" id="KW-0233">DNA recombination</keyword>
<protein>
    <recommendedName>
        <fullName evidence="3 7">Nuclease SbcCD subunit D</fullName>
    </recommendedName>
</protein>
<dbReference type="GO" id="GO:0008408">
    <property type="term" value="F:3'-5' exonuclease activity"/>
    <property type="evidence" value="ECO:0007669"/>
    <property type="project" value="InterPro"/>
</dbReference>
<gene>
    <name evidence="7" type="primary">sbcD</name>
    <name evidence="10" type="ORF">FYJ34_10395</name>
</gene>
<dbReference type="PANTHER" id="PTHR30337">
    <property type="entry name" value="COMPONENT OF ATP-DEPENDENT DSDNA EXONUCLEASE"/>
    <property type="match status" value="1"/>
</dbReference>
<dbReference type="Proteomes" id="UP000434409">
    <property type="component" value="Unassembled WGS sequence"/>
</dbReference>
<keyword evidence="4 7" id="KW-0540">Nuclease</keyword>
<keyword evidence="6 7" id="KW-0269">Exonuclease</keyword>
<evidence type="ECO:0000256" key="1">
    <source>
        <dbReference type="ARBA" id="ARBA00010555"/>
    </source>
</evidence>
<dbReference type="CDD" id="cd00840">
    <property type="entry name" value="MPP_Mre11_N"/>
    <property type="match status" value="1"/>
</dbReference>
<evidence type="ECO:0000259" key="9">
    <source>
        <dbReference type="Pfam" id="PF12320"/>
    </source>
</evidence>
<dbReference type="RefSeq" id="WP_154478388.1">
    <property type="nucleotide sequence ID" value="NZ_VULY01000018.1"/>
</dbReference>
<dbReference type="InterPro" id="IPR004593">
    <property type="entry name" value="SbcD"/>
</dbReference>
<feature type="domain" description="Nuclease SbcCD subunit D C-terminal" evidence="9">
    <location>
        <begin position="273"/>
        <end position="359"/>
    </location>
</feature>
<dbReference type="GO" id="GO:0004519">
    <property type="term" value="F:endonuclease activity"/>
    <property type="evidence" value="ECO:0007669"/>
    <property type="project" value="UniProtKB-KW"/>
</dbReference>
<keyword evidence="11" id="KW-1185">Reference proteome</keyword>
<proteinExistence type="inferred from homology"/>
<feature type="domain" description="Calcineurin-like phosphoesterase" evidence="8">
    <location>
        <begin position="1"/>
        <end position="180"/>
    </location>
</feature>
<dbReference type="GO" id="GO:0006310">
    <property type="term" value="P:DNA recombination"/>
    <property type="evidence" value="ECO:0007669"/>
    <property type="project" value="UniProtKB-KW"/>
</dbReference>
<dbReference type="Pfam" id="PF00149">
    <property type="entry name" value="Metallophos"/>
    <property type="match status" value="1"/>
</dbReference>
<name>A0A6N7V632_9FIRM</name>
<dbReference type="AlphaFoldDB" id="A0A6N7V632"/>
<comment type="function">
    <text evidence="7">SbcCD cleaves DNA hairpin structures. These structures can inhibit DNA replication and are intermediates in certain DNA recombination reactions. The complex acts as a 3'-&gt;5' double strand exonuclease that can open hairpins. It also has a 5' single-strand endonuclease activity.</text>
</comment>
<dbReference type="Gene3D" id="3.60.21.10">
    <property type="match status" value="1"/>
</dbReference>
<dbReference type="GO" id="GO:0006260">
    <property type="term" value="P:DNA replication"/>
    <property type="evidence" value="ECO:0007669"/>
    <property type="project" value="UniProtKB-KW"/>
</dbReference>
<sequence length="382" mass="43697">MKFFHLSDLHIGKQLHGYSLKEDQEHILKEVVAYAKVLKPDAVIIAGDVYDKSVPSAEAVQLFNRFLTEVFALPDPVAILVISGNHDSAERLRYAEEILETQQIYLAGKLPETPQERIKKVTLKDAYGEVDFYLLPFLKPSYLKTGKEEGQPSSYTQAVEQLLLRENIDFQRRNVIVSHQFYMGSSAPKTCDSEILSIGGLDSVEASLLLPFDYAALGHLHRGQKIKAEHIRYCGTLLKYSVSESGDEKTLKVVTLEEKGKAASVEEFPLHPRRDVKTKRGTLEEILAEAKEEEREDYVSITLTDEVQPFKPREQLERKFSHILEIKADNSRTRSRVLMEAEPVLLRSPLENFRLFYREIQGRELTGSEEEILQEICREMEE</sequence>
<evidence type="ECO:0000259" key="8">
    <source>
        <dbReference type="Pfam" id="PF00149"/>
    </source>
</evidence>
<accession>A0A6N7V632</accession>
<dbReference type="EMBL" id="VULY01000018">
    <property type="protein sequence ID" value="MSR94652.1"/>
    <property type="molecule type" value="Genomic_DNA"/>
</dbReference>
<evidence type="ECO:0000256" key="2">
    <source>
        <dbReference type="ARBA" id="ARBA00011322"/>
    </source>
</evidence>
<dbReference type="SUPFAM" id="SSF56300">
    <property type="entry name" value="Metallo-dependent phosphatases"/>
    <property type="match status" value="1"/>
</dbReference>
<evidence type="ECO:0000313" key="10">
    <source>
        <dbReference type="EMBL" id="MSR94652.1"/>
    </source>
</evidence>
<comment type="subunit">
    <text evidence="2 7">Heterodimer of SbcC and SbcD.</text>
</comment>
<dbReference type="InterPro" id="IPR041796">
    <property type="entry name" value="Mre11_N"/>
</dbReference>
<organism evidence="10 11">
    <name type="scientific">Suipraeoptans intestinalis</name>
    <dbReference type="NCBI Taxonomy" id="2606628"/>
    <lineage>
        <taxon>Bacteria</taxon>
        <taxon>Bacillati</taxon>
        <taxon>Bacillota</taxon>
        <taxon>Clostridia</taxon>
        <taxon>Lachnospirales</taxon>
        <taxon>Lachnospiraceae</taxon>
        <taxon>Suipraeoptans</taxon>
    </lineage>
</organism>
<dbReference type="PANTHER" id="PTHR30337:SF0">
    <property type="entry name" value="NUCLEASE SBCCD SUBUNIT D"/>
    <property type="match status" value="1"/>
</dbReference>
<evidence type="ECO:0000256" key="5">
    <source>
        <dbReference type="ARBA" id="ARBA00022801"/>
    </source>
</evidence>
<evidence type="ECO:0000313" key="11">
    <source>
        <dbReference type="Proteomes" id="UP000434409"/>
    </source>
</evidence>
<evidence type="ECO:0000256" key="4">
    <source>
        <dbReference type="ARBA" id="ARBA00022722"/>
    </source>
</evidence>